<proteinExistence type="predicted"/>
<name>A0ABY1M809_RHORH</name>
<dbReference type="PANTHER" id="PTHR18640">
    <property type="entry name" value="SOLUTE CARRIER FAMILY 10 MEMBER 7"/>
    <property type="match status" value="1"/>
</dbReference>
<keyword evidence="1" id="KW-0812">Transmembrane</keyword>
<keyword evidence="1" id="KW-1133">Transmembrane helix</keyword>
<sequence length="345" mass="36679">MVTVFCNDLLLPYRRFVLSKIPVLGRLDPFLLAILATVAVAALLPADGVVLDGVNWAAKIAIGLLFFLYGARLSTQEAIEGLKHWRLHLTILATTFVVFPLLGLAAKVLVPSILTDPLYLGVLYLCLLPSTVQSAIALVSVARGNIPGSIVSASASSLIGIFATPLLVALTMSTQGVTFSGSAVLDIVLMLLVPFVAGQLLRRWIGGWVKAHGKPLKLVDRGSIMLVVYVAFSRGMNEGIWSMISVGRLLALVGVCAVLLVIVLALTWYSSRGLGFEYQDRVAILFCGSTKSLATGLPMAIVLFPGQPIGLIVLPLMLFHQMQLLVCAALAGRLAKKAPDGLVAV</sequence>
<feature type="transmembrane region" description="Helical" evidence="1">
    <location>
        <begin position="176"/>
        <end position="197"/>
    </location>
</feature>
<feature type="transmembrane region" description="Helical" evidence="1">
    <location>
        <begin position="150"/>
        <end position="170"/>
    </location>
</feature>
<feature type="transmembrane region" description="Helical" evidence="1">
    <location>
        <begin position="249"/>
        <end position="270"/>
    </location>
</feature>
<evidence type="ECO:0000313" key="2">
    <source>
        <dbReference type="EMBL" id="SMG25305.1"/>
    </source>
</evidence>
<dbReference type="InterPro" id="IPR038770">
    <property type="entry name" value="Na+/solute_symporter_sf"/>
</dbReference>
<protein>
    <submittedName>
        <fullName evidence="2">Solute carrier family 10 (Sodium/bile acid cotransporter), member 7</fullName>
    </submittedName>
</protein>
<organism evidence="2 3">
    <name type="scientific">Rhodococcus rhodochrous J3</name>
    <dbReference type="NCBI Taxonomy" id="903528"/>
    <lineage>
        <taxon>Bacteria</taxon>
        <taxon>Bacillati</taxon>
        <taxon>Actinomycetota</taxon>
        <taxon>Actinomycetes</taxon>
        <taxon>Mycobacteriales</taxon>
        <taxon>Nocardiaceae</taxon>
        <taxon>Rhodococcus</taxon>
    </lineage>
</organism>
<evidence type="ECO:0000256" key="1">
    <source>
        <dbReference type="SAM" id="Phobius"/>
    </source>
</evidence>
<feature type="transmembrane region" description="Helical" evidence="1">
    <location>
        <begin position="56"/>
        <end position="75"/>
    </location>
</feature>
<dbReference type="InterPro" id="IPR016833">
    <property type="entry name" value="Put_Na-Bile_cotransptr"/>
</dbReference>
<keyword evidence="1" id="KW-0472">Membrane</keyword>
<reference evidence="2 3" key="1">
    <citation type="submission" date="2017-04" db="EMBL/GenBank/DDBJ databases">
        <authorList>
            <person name="Varghese N."/>
            <person name="Submissions S."/>
        </authorList>
    </citation>
    <scope>NUCLEOTIDE SEQUENCE [LARGE SCALE GENOMIC DNA]</scope>
    <source>
        <strain evidence="2 3">J3</strain>
    </source>
</reference>
<dbReference type="EMBL" id="FXAV01000003">
    <property type="protein sequence ID" value="SMG25305.1"/>
    <property type="molecule type" value="Genomic_DNA"/>
</dbReference>
<dbReference type="Pfam" id="PF13593">
    <property type="entry name" value="SBF_like"/>
    <property type="match status" value="1"/>
</dbReference>
<dbReference type="PIRSF" id="PIRSF026166">
    <property type="entry name" value="UCP026166"/>
    <property type="match status" value="1"/>
</dbReference>
<dbReference type="PANTHER" id="PTHR18640:SF5">
    <property type="entry name" value="SODIUM_BILE ACID COTRANSPORTER 7"/>
    <property type="match status" value="1"/>
</dbReference>
<keyword evidence="3" id="KW-1185">Reference proteome</keyword>
<feature type="transmembrane region" description="Helical" evidence="1">
    <location>
        <begin position="118"/>
        <end position="138"/>
    </location>
</feature>
<gene>
    <name evidence="2" type="ORF">SAMN02745947_01518</name>
</gene>
<evidence type="ECO:0000313" key="3">
    <source>
        <dbReference type="Proteomes" id="UP000193566"/>
    </source>
</evidence>
<feature type="transmembrane region" description="Helical" evidence="1">
    <location>
        <begin position="23"/>
        <end position="44"/>
    </location>
</feature>
<feature type="transmembrane region" description="Helical" evidence="1">
    <location>
        <begin position="87"/>
        <end position="106"/>
    </location>
</feature>
<dbReference type="Proteomes" id="UP000193566">
    <property type="component" value="Unassembled WGS sequence"/>
</dbReference>
<comment type="caution">
    <text evidence="2">The sequence shown here is derived from an EMBL/GenBank/DDBJ whole genome shotgun (WGS) entry which is preliminary data.</text>
</comment>
<dbReference type="Gene3D" id="1.20.1530.20">
    <property type="match status" value="1"/>
</dbReference>
<accession>A0ABY1M809</accession>